<reference evidence="7" key="1">
    <citation type="submission" date="2023-07" db="EMBL/GenBank/DDBJ databases">
        <title>Bifidobacterium aquikefiriaerophilum sp. nov. and Bifidobacterium eccum sp. nov., isolated from water kefir.</title>
        <authorList>
            <person name="Breselge S."/>
            <person name="Bellassi P."/>
            <person name="Barcenilla C."/>
            <person name="Alvarez-Ordonez A."/>
            <person name="Morelli L."/>
            <person name="Cotter P.D."/>
        </authorList>
    </citation>
    <scope>NUCLEOTIDE SEQUENCE</scope>
    <source>
        <strain evidence="7">WK012_4_13</strain>
        <strain evidence="6">WK013_4_14</strain>
        <strain evidence="5">WK048_4_13</strain>
    </source>
</reference>
<comment type="similarity">
    <text evidence="1">Belongs to the bacterial solute-binding protein 1 family.</text>
</comment>
<dbReference type="AlphaFoldDB" id="A0AB39UND4"/>
<dbReference type="RefSeq" id="WP_369341433.1">
    <property type="nucleotide sequence ID" value="NZ_CP129675.1"/>
</dbReference>
<accession>A0AB39UND4</accession>
<evidence type="ECO:0000256" key="4">
    <source>
        <dbReference type="SAM" id="SignalP"/>
    </source>
</evidence>
<dbReference type="Gene3D" id="3.40.190.10">
    <property type="entry name" value="Periplasmic binding protein-like II"/>
    <property type="match status" value="2"/>
</dbReference>
<dbReference type="InterPro" id="IPR006059">
    <property type="entry name" value="SBP"/>
</dbReference>
<keyword evidence="3 4" id="KW-0732">Signal</keyword>
<evidence type="ECO:0000313" key="7">
    <source>
        <dbReference type="EMBL" id="XDS50469.1"/>
    </source>
</evidence>
<dbReference type="PROSITE" id="PS51257">
    <property type="entry name" value="PROKAR_LIPOPROTEIN"/>
    <property type="match status" value="1"/>
</dbReference>
<dbReference type="GO" id="GO:1901982">
    <property type="term" value="F:maltose binding"/>
    <property type="evidence" value="ECO:0007669"/>
    <property type="project" value="TreeGrafter"/>
</dbReference>
<evidence type="ECO:0000313" key="5">
    <source>
        <dbReference type="EMBL" id="XDS45972.1"/>
    </source>
</evidence>
<evidence type="ECO:0000256" key="2">
    <source>
        <dbReference type="ARBA" id="ARBA00022448"/>
    </source>
</evidence>
<sequence length="426" mass="44936">MKTHLMMRKSVALVIASATLLAIAGCGRTTESGGTEGGASSTIDSKPATGTVTIWAMGNEGDKLSSFVSGFEKENPDVTVKVTAIPWSSAHDKLQTAIAAGNAPDVAQMGTTWMADFAGSFSEVPSNLGLSDFSDGPLKAGQVKGKQLGVPWYVDTHVLFYRKDIAEKAGWNRAPKTWTELKSMAAAMQKVEGVDYGFYIAPSGTDCFLGNLDSVYSSGGILLKDGKWNFDSAQVKKGFELTTSLFKDGIADANADVSSGASIANFASGKTAMMIAGPTTISQLSDLDKNIASKYATAVLPTAKTSTAFVGGADFVVFKDSKNKQAAWKFVKWASQPKIQAQWYQLTSDLPASSSAWKESALSGDDKLSAFGEQLKSTMAPPAVTTWAQVTGAADQIVEQMNKGTLSVSQGMEQLQKQAESIGTGE</sequence>
<dbReference type="GO" id="GO:0042956">
    <property type="term" value="P:maltodextrin transmembrane transport"/>
    <property type="evidence" value="ECO:0007669"/>
    <property type="project" value="TreeGrafter"/>
</dbReference>
<feature type="chain" id="PRO_5044175389" evidence="4">
    <location>
        <begin position="25"/>
        <end position="426"/>
    </location>
</feature>
<evidence type="ECO:0000256" key="1">
    <source>
        <dbReference type="ARBA" id="ARBA00008520"/>
    </source>
</evidence>
<dbReference type="EMBL" id="CP129682">
    <property type="protein sequence ID" value="XDS49246.1"/>
    <property type="molecule type" value="Genomic_DNA"/>
</dbReference>
<dbReference type="GO" id="GO:0015768">
    <property type="term" value="P:maltose transport"/>
    <property type="evidence" value="ECO:0007669"/>
    <property type="project" value="TreeGrafter"/>
</dbReference>
<dbReference type="Pfam" id="PF01547">
    <property type="entry name" value="SBP_bac_1"/>
    <property type="match status" value="1"/>
</dbReference>
<name>A0AB39UND4_9BIFI</name>
<dbReference type="PANTHER" id="PTHR30061:SF50">
    <property type="entry name" value="MALTOSE_MALTODEXTRIN-BINDING PERIPLASMIC PROTEIN"/>
    <property type="match status" value="1"/>
</dbReference>
<dbReference type="SUPFAM" id="SSF53850">
    <property type="entry name" value="Periplasmic binding protein-like II"/>
    <property type="match status" value="1"/>
</dbReference>
<evidence type="ECO:0000313" key="6">
    <source>
        <dbReference type="EMBL" id="XDS49246.1"/>
    </source>
</evidence>
<dbReference type="EMBL" id="CP129675">
    <property type="protein sequence ID" value="XDS45972.1"/>
    <property type="molecule type" value="Genomic_DNA"/>
</dbReference>
<feature type="signal peptide" evidence="4">
    <location>
        <begin position="1"/>
        <end position="24"/>
    </location>
</feature>
<dbReference type="PANTHER" id="PTHR30061">
    <property type="entry name" value="MALTOSE-BINDING PERIPLASMIC PROTEIN"/>
    <property type="match status" value="1"/>
</dbReference>
<protein>
    <submittedName>
        <fullName evidence="7">Extracellular solute-binding protein</fullName>
    </submittedName>
</protein>
<dbReference type="KEGG" id="bfk:QN062_08810"/>
<keyword evidence="2" id="KW-0813">Transport</keyword>
<proteinExistence type="inferred from homology"/>
<gene>
    <name evidence="7" type="ORF">QN062_08810</name>
    <name evidence="6" type="ORF">QN216_03005</name>
    <name evidence="5" type="ORF">QN217_07440</name>
</gene>
<dbReference type="EMBL" id="CP129683">
    <property type="protein sequence ID" value="XDS50469.1"/>
    <property type="molecule type" value="Genomic_DNA"/>
</dbReference>
<dbReference type="GO" id="GO:0055052">
    <property type="term" value="C:ATP-binding cassette (ABC) transporter complex, substrate-binding subunit-containing"/>
    <property type="evidence" value="ECO:0007669"/>
    <property type="project" value="TreeGrafter"/>
</dbReference>
<organism evidence="7">
    <name type="scientific">Bifidobacterium fermentum</name>
    <dbReference type="NCBI Taxonomy" id="3059035"/>
    <lineage>
        <taxon>Bacteria</taxon>
        <taxon>Bacillati</taxon>
        <taxon>Actinomycetota</taxon>
        <taxon>Actinomycetes</taxon>
        <taxon>Bifidobacteriales</taxon>
        <taxon>Bifidobacteriaceae</taxon>
        <taxon>Bifidobacterium</taxon>
    </lineage>
</organism>
<evidence type="ECO:0000256" key="3">
    <source>
        <dbReference type="ARBA" id="ARBA00022729"/>
    </source>
</evidence>